<reference evidence="2" key="2">
    <citation type="journal article" date="2021" name="PeerJ">
        <title>Extensive microbial diversity within the chicken gut microbiome revealed by metagenomics and culture.</title>
        <authorList>
            <person name="Gilroy R."/>
            <person name="Ravi A."/>
            <person name="Getino M."/>
            <person name="Pursley I."/>
            <person name="Horton D.L."/>
            <person name="Alikhan N.F."/>
            <person name="Baker D."/>
            <person name="Gharbi K."/>
            <person name="Hall N."/>
            <person name="Watson M."/>
            <person name="Adriaenssens E.M."/>
            <person name="Foster-Nyarko E."/>
            <person name="Jarju S."/>
            <person name="Secka A."/>
            <person name="Antonio M."/>
            <person name="Oren A."/>
            <person name="Chaudhuri R.R."/>
            <person name="La Ragione R."/>
            <person name="Hildebrand F."/>
            <person name="Pallen M.J."/>
        </authorList>
    </citation>
    <scope>NUCLEOTIDE SEQUENCE</scope>
    <source>
        <strain evidence="2">11687</strain>
    </source>
</reference>
<dbReference type="InterPro" id="IPR014509">
    <property type="entry name" value="YjdF-like"/>
</dbReference>
<dbReference type="Pfam" id="PF09997">
    <property type="entry name" value="DUF2238"/>
    <property type="match status" value="1"/>
</dbReference>
<reference evidence="2" key="1">
    <citation type="submission" date="2020-10" db="EMBL/GenBank/DDBJ databases">
        <authorList>
            <person name="Gilroy R."/>
        </authorList>
    </citation>
    <scope>NUCLEOTIDE SEQUENCE</scope>
    <source>
        <strain evidence="2">11687</strain>
    </source>
</reference>
<organism evidence="2 3">
    <name type="scientific">Candidatus Scatosoma pullistercoris</name>
    <dbReference type="NCBI Taxonomy" id="2840934"/>
    <lineage>
        <taxon>Bacteria</taxon>
        <taxon>Bacillati</taxon>
        <taxon>Bacillota</taxon>
        <taxon>Clostridia</taxon>
        <taxon>Candidatus Scatosoma</taxon>
    </lineage>
</organism>
<feature type="transmembrane region" description="Helical" evidence="1">
    <location>
        <begin position="157"/>
        <end position="177"/>
    </location>
</feature>
<keyword evidence="1" id="KW-1133">Transmembrane helix</keyword>
<proteinExistence type="predicted"/>
<feature type="transmembrane region" description="Helical" evidence="1">
    <location>
        <begin position="31"/>
        <end position="52"/>
    </location>
</feature>
<evidence type="ECO:0000313" key="3">
    <source>
        <dbReference type="Proteomes" id="UP000824081"/>
    </source>
</evidence>
<gene>
    <name evidence="2" type="ORF">IAC57_00780</name>
</gene>
<evidence type="ECO:0000256" key="1">
    <source>
        <dbReference type="SAM" id="Phobius"/>
    </source>
</evidence>
<feature type="transmembrane region" description="Helical" evidence="1">
    <location>
        <begin position="97"/>
        <end position="118"/>
    </location>
</feature>
<dbReference type="EMBL" id="DVMZ01000022">
    <property type="protein sequence ID" value="HIU58612.1"/>
    <property type="molecule type" value="Genomic_DNA"/>
</dbReference>
<protein>
    <submittedName>
        <fullName evidence="2">Uncharacterized protein</fullName>
    </submittedName>
</protein>
<name>A0A9D1SGA4_9FIRM</name>
<feature type="transmembrane region" description="Helical" evidence="1">
    <location>
        <begin position="64"/>
        <end position="85"/>
    </location>
</feature>
<keyword evidence="1" id="KW-0812">Transmembrane</keyword>
<dbReference type="Proteomes" id="UP000824081">
    <property type="component" value="Unassembled WGS sequence"/>
</dbReference>
<comment type="caution">
    <text evidence="2">The sequence shown here is derived from an EMBL/GenBank/DDBJ whole genome shotgun (WGS) entry which is preliminary data.</text>
</comment>
<sequence>MEPERKNSAEREELIAFRTAKRIRQHKGNRVLYWLLLVMTLLVSASAVYSLIRCILGSREMLEVYVNQIQMCVLALICLNIPVFFQKRLKVRVPDFIAVIVYLFIFIHFILGEIYRFYDSYALFDKTLHTVGGAVIAFIGFSVVLSLNNLRSGHVRLSPFFVVLFSFCFALSIEYVWELVEYAVDGISYRIGGFEHAANMQRWKDGVIWSEELGRYVATDIRGSGLADSMQDMLVNIIGAVVVCVAALIGLRFRPDWFEGKLLMSYKKIPQYIRENVERMDEEEFAEAYGRMIREKSRAAAREERRRKPPEKG</sequence>
<accession>A0A9D1SGA4</accession>
<keyword evidence="1" id="KW-0472">Membrane</keyword>
<dbReference type="AlphaFoldDB" id="A0A9D1SGA4"/>
<feature type="transmembrane region" description="Helical" evidence="1">
    <location>
        <begin position="130"/>
        <end position="150"/>
    </location>
</feature>
<evidence type="ECO:0000313" key="2">
    <source>
        <dbReference type="EMBL" id="HIU58612.1"/>
    </source>
</evidence>
<feature type="transmembrane region" description="Helical" evidence="1">
    <location>
        <begin position="233"/>
        <end position="253"/>
    </location>
</feature>